<dbReference type="Pfam" id="PF02602">
    <property type="entry name" value="HEM4"/>
    <property type="match status" value="1"/>
</dbReference>
<name>A0A6J7HDV6_9ZZZZ</name>
<dbReference type="Gene3D" id="3.40.50.10090">
    <property type="match status" value="1"/>
</dbReference>
<evidence type="ECO:0000313" key="2">
    <source>
        <dbReference type="EMBL" id="CAB4919201.1"/>
    </source>
</evidence>
<reference evidence="2" key="1">
    <citation type="submission" date="2020-05" db="EMBL/GenBank/DDBJ databases">
        <authorList>
            <person name="Chiriac C."/>
            <person name="Salcher M."/>
            <person name="Ghai R."/>
            <person name="Kavagutti S V."/>
        </authorList>
    </citation>
    <scope>NUCLEOTIDE SEQUENCE</scope>
</reference>
<feature type="domain" description="Tetrapyrrole biosynthesis uroporphyrinogen III synthase" evidence="1">
    <location>
        <begin position="2"/>
        <end position="48"/>
    </location>
</feature>
<gene>
    <name evidence="2" type="ORF">UFOPK3609_01302</name>
</gene>
<evidence type="ECO:0000259" key="1">
    <source>
        <dbReference type="Pfam" id="PF02602"/>
    </source>
</evidence>
<dbReference type="InterPro" id="IPR036108">
    <property type="entry name" value="4pyrrol_syn_uPrphyn_synt_sf"/>
</dbReference>
<dbReference type="InterPro" id="IPR003754">
    <property type="entry name" value="4pyrrol_synth_uPrphyn_synth"/>
</dbReference>
<protein>
    <submittedName>
        <fullName evidence="2">Unannotated protein</fullName>
    </submittedName>
</protein>
<dbReference type="AlphaFoldDB" id="A0A6J7HDV6"/>
<dbReference type="SUPFAM" id="SSF69618">
    <property type="entry name" value="HemD-like"/>
    <property type="match status" value="1"/>
</dbReference>
<accession>A0A6J7HDV6</accession>
<dbReference type="GO" id="GO:0033014">
    <property type="term" value="P:tetrapyrrole biosynthetic process"/>
    <property type="evidence" value="ECO:0007669"/>
    <property type="project" value="InterPro"/>
</dbReference>
<dbReference type="EMBL" id="CAFBMQ010000206">
    <property type="protein sequence ID" value="CAB4919201.1"/>
    <property type="molecule type" value="Genomic_DNA"/>
</dbReference>
<proteinExistence type="predicted"/>
<organism evidence="2">
    <name type="scientific">freshwater metagenome</name>
    <dbReference type="NCBI Taxonomy" id="449393"/>
    <lineage>
        <taxon>unclassified sequences</taxon>
        <taxon>metagenomes</taxon>
        <taxon>ecological metagenomes</taxon>
    </lineage>
</organism>
<sequence length="68" mass="6758">MRNLVGIAGKPHARTVVAVIGPATAASATEFGLRVDVQPETAAVGPLVDALAAHAEARRAEAEGGAAE</sequence>
<dbReference type="GO" id="GO:0004852">
    <property type="term" value="F:uroporphyrinogen-III synthase activity"/>
    <property type="evidence" value="ECO:0007669"/>
    <property type="project" value="InterPro"/>
</dbReference>